<gene>
    <name evidence="1" type="ORF">EX30DRAFT_397353</name>
</gene>
<evidence type="ECO:0008006" key="3">
    <source>
        <dbReference type="Google" id="ProtNLM"/>
    </source>
</evidence>
<reference evidence="1 2" key="1">
    <citation type="submission" date="2019-04" db="EMBL/GenBank/DDBJ databases">
        <title>Comparative genomics and transcriptomics to analyze fruiting body development in filamentous ascomycetes.</title>
        <authorList>
            <consortium name="DOE Joint Genome Institute"/>
            <person name="Lutkenhaus R."/>
            <person name="Traeger S."/>
            <person name="Breuer J."/>
            <person name="Kuo A."/>
            <person name="Lipzen A."/>
            <person name="Pangilinan J."/>
            <person name="Dilworth D."/>
            <person name="Sandor L."/>
            <person name="Poggeler S."/>
            <person name="Barry K."/>
            <person name="Grigoriev I.V."/>
            <person name="Nowrousian M."/>
        </authorList>
    </citation>
    <scope>NUCLEOTIDE SEQUENCE [LARGE SCALE GENOMIC DNA]</scope>
    <source>
        <strain evidence="1 2">CBS 389.68</strain>
    </source>
</reference>
<sequence length="149" mass="16867">MSTCPDLPPHPPGTLTIYSCHHCTHLTSTSTRRPPAHLPCPRCHHDLATCATTHRNSPHHCLSTDVYHRWICWSCGRRNAAEDLWCGAGSNVNSTGRTGWCGYERRNGGCVWLPRLAMEWAWMNAGPEVEKRVRGMVKFVERCFEVDLV</sequence>
<dbReference type="AlphaFoldDB" id="A0A4S2MRW1"/>
<proteinExistence type="predicted"/>
<organism evidence="1 2">
    <name type="scientific">Ascodesmis nigricans</name>
    <dbReference type="NCBI Taxonomy" id="341454"/>
    <lineage>
        <taxon>Eukaryota</taxon>
        <taxon>Fungi</taxon>
        <taxon>Dikarya</taxon>
        <taxon>Ascomycota</taxon>
        <taxon>Pezizomycotina</taxon>
        <taxon>Pezizomycetes</taxon>
        <taxon>Pezizales</taxon>
        <taxon>Ascodesmidaceae</taxon>
        <taxon>Ascodesmis</taxon>
    </lineage>
</organism>
<dbReference type="EMBL" id="ML220135">
    <property type="protein sequence ID" value="TGZ78999.1"/>
    <property type="molecule type" value="Genomic_DNA"/>
</dbReference>
<evidence type="ECO:0000313" key="1">
    <source>
        <dbReference type="EMBL" id="TGZ78999.1"/>
    </source>
</evidence>
<dbReference type="Proteomes" id="UP000298138">
    <property type="component" value="Unassembled WGS sequence"/>
</dbReference>
<name>A0A4S2MRW1_9PEZI</name>
<protein>
    <recommendedName>
        <fullName evidence="3">RanBP2-type domain-containing protein</fullName>
    </recommendedName>
</protein>
<accession>A0A4S2MRW1</accession>
<evidence type="ECO:0000313" key="2">
    <source>
        <dbReference type="Proteomes" id="UP000298138"/>
    </source>
</evidence>
<dbReference type="InParanoid" id="A0A4S2MRW1"/>
<keyword evidence="2" id="KW-1185">Reference proteome</keyword>